<feature type="compositionally biased region" description="Polar residues" evidence="8">
    <location>
        <begin position="605"/>
        <end position="618"/>
    </location>
</feature>
<gene>
    <name evidence="9" type="ORF">CC78DRAFT_622335</name>
</gene>
<feature type="compositionally biased region" description="Polar residues" evidence="8">
    <location>
        <begin position="214"/>
        <end position="225"/>
    </location>
</feature>
<dbReference type="OrthoDB" id="5349119at2759"/>
<feature type="compositionally biased region" description="Low complexity" evidence="8">
    <location>
        <begin position="12"/>
        <end position="29"/>
    </location>
</feature>
<feature type="compositionally biased region" description="Polar residues" evidence="8">
    <location>
        <begin position="75"/>
        <end position="84"/>
    </location>
</feature>
<evidence type="ECO:0000256" key="1">
    <source>
        <dbReference type="ARBA" id="ARBA00004123"/>
    </source>
</evidence>
<evidence type="ECO:0000256" key="8">
    <source>
        <dbReference type="SAM" id="MobiDB-lite"/>
    </source>
</evidence>
<feature type="compositionally biased region" description="Basic and acidic residues" evidence="8">
    <location>
        <begin position="94"/>
        <end position="103"/>
    </location>
</feature>
<feature type="compositionally biased region" description="Basic residues" evidence="8">
    <location>
        <begin position="115"/>
        <end position="126"/>
    </location>
</feature>
<dbReference type="Pfam" id="PF09494">
    <property type="entry name" value="Slx4"/>
    <property type="match status" value="1"/>
</dbReference>
<feature type="compositionally biased region" description="Basic and acidic residues" evidence="8">
    <location>
        <begin position="201"/>
        <end position="212"/>
    </location>
</feature>
<name>A0A9P4JZD4_9PLEO</name>
<comment type="subcellular location">
    <subcellularLocation>
        <location evidence="1">Nucleus</location>
    </subcellularLocation>
</comment>
<accession>A0A9P4JZD4</accession>
<feature type="compositionally biased region" description="Polar residues" evidence="8">
    <location>
        <begin position="646"/>
        <end position="655"/>
    </location>
</feature>
<organism evidence="9 10">
    <name type="scientific">Lojkania enalia</name>
    <dbReference type="NCBI Taxonomy" id="147567"/>
    <lineage>
        <taxon>Eukaryota</taxon>
        <taxon>Fungi</taxon>
        <taxon>Dikarya</taxon>
        <taxon>Ascomycota</taxon>
        <taxon>Pezizomycotina</taxon>
        <taxon>Dothideomycetes</taxon>
        <taxon>Pleosporomycetidae</taxon>
        <taxon>Pleosporales</taxon>
        <taxon>Pleosporales incertae sedis</taxon>
        <taxon>Lojkania</taxon>
    </lineage>
</organism>
<keyword evidence="5" id="KW-0234">DNA repair</keyword>
<proteinExistence type="inferred from homology"/>
<dbReference type="GO" id="GO:0006260">
    <property type="term" value="P:DNA replication"/>
    <property type="evidence" value="ECO:0007669"/>
    <property type="project" value="InterPro"/>
</dbReference>
<sequence length="906" mass="99118">MATFDLVLLSSSPPGSVIAAAPSTSPPASQRAKMAACSPISLSPIGDGIKRSNDALKSGSRAAPVPEGATRGFATANSLIQSNHFILEPEEADKELKKPEKPPKKGPAAGTPSRPRSRKPRAPKVKFSKEKIGPKCTSDAATSTLSHFPNPTPKGRSNHCNGTGSAKVKDISVKPRKPRANKEKLVDEEAGPRRKKPRATRKQEVCKSRDKAQGNATGTVSSHFTNGGAIQEEQKGENKEAPVELFDERIEDTSIWEVPASPRQKKPSPPNSKPPDLRGQSLELDEALARRRDWTPPRETIAQEVCTASPFKDSAIQGTFTHMLSNFAYAHEDQTSTVSRAANTEDCAALKRQRVELVAVSRNRKISRSSSPTKVVAPKKKARTITDLVTGQYAPKDAVVAPSVVASEFFSPQTVMKVPLKDISSSTTSNATLGASRKRSNSKSSTKKTPKLKKVSANIAVKPKMVAEKLLSPASAALRLSRQDILFGTSSQLALEGSPTMIREMQRAVRASEEEAEALPSATLFSDNASSHPWQRLGKVKGKRDLWAVSARDEDGHLLNKQDDVYIPEPDRTQDLPVPLPMDGACDMLETSFADIANFQPPPVTISSDLPTPPNTVSEEVPKDQLSPAMKAESFEDIDGYLNDGPPQSTQQTKHSFLDIDDFSPSPDPPLEQSLATTTSTCSPRKRRGRPLKSQRPIPPRLQSNASVLGPTTPTKQGRFTDIEEIQDSEDDEALSPTPPRILHSPPALTLVSPEFVPPLPTEDPVEIFRVATSQLPWAEIKDQIFRRITQAVQNLPPTANPAQPSWHEKILMYDPIILEDFTGYLNSQTAIRTWKRATQKQIKAWNKVLKANDKEIMQVEDDENEALVVEKELEIWMVQGWCQDMSICCILRKNRGCGMAGRGLY</sequence>
<evidence type="ECO:0000313" key="10">
    <source>
        <dbReference type="Proteomes" id="UP000800093"/>
    </source>
</evidence>
<keyword evidence="6" id="KW-0539">Nucleus</keyword>
<dbReference type="InterPro" id="IPR018574">
    <property type="entry name" value="Structure-sp_endonuc_su_Slx4"/>
</dbReference>
<feature type="compositionally biased region" description="Basic and acidic residues" evidence="8">
    <location>
        <begin position="180"/>
        <end position="192"/>
    </location>
</feature>
<keyword evidence="4" id="KW-0233">DNA recombination</keyword>
<feature type="region of interest" description="Disordered" evidence="8">
    <location>
        <begin position="425"/>
        <end position="453"/>
    </location>
</feature>
<feature type="compositionally biased region" description="Basic residues" evidence="8">
    <location>
        <begin position="436"/>
        <end position="453"/>
    </location>
</feature>
<evidence type="ECO:0000256" key="2">
    <source>
        <dbReference type="ARBA" id="ARBA00006661"/>
    </source>
</evidence>
<evidence type="ECO:0000313" key="9">
    <source>
        <dbReference type="EMBL" id="KAF2257793.1"/>
    </source>
</evidence>
<feature type="compositionally biased region" description="Polar residues" evidence="8">
    <location>
        <begin position="674"/>
        <end position="683"/>
    </location>
</feature>
<keyword evidence="10" id="KW-1185">Reference proteome</keyword>
<evidence type="ECO:0000256" key="4">
    <source>
        <dbReference type="ARBA" id="ARBA00023172"/>
    </source>
</evidence>
<feature type="region of interest" description="Disordered" evidence="8">
    <location>
        <begin position="602"/>
        <end position="720"/>
    </location>
</feature>
<feature type="compositionally biased region" description="Basic residues" evidence="8">
    <location>
        <begin position="684"/>
        <end position="693"/>
    </location>
</feature>
<feature type="compositionally biased region" description="Polar residues" evidence="8">
    <location>
        <begin position="139"/>
        <end position="149"/>
    </location>
</feature>
<protein>
    <recommendedName>
        <fullName evidence="7">Structure-specific endonuclease subunit SLX4</fullName>
    </recommendedName>
</protein>
<evidence type="ECO:0000256" key="6">
    <source>
        <dbReference type="ARBA" id="ARBA00023242"/>
    </source>
</evidence>
<feature type="region of interest" description="Disordered" evidence="8">
    <location>
        <begin position="12"/>
        <end position="31"/>
    </location>
</feature>
<reference evidence="10" key="1">
    <citation type="journal article" date="2020" name="Stud. Mycol.">
        <title>101 Dothideomycetes genomes: A test case for predicting lifestyles and emergence of pathogens.</title>
        <authorList>
            <person name="Haridas S."/>
            <person name="Albert R."/>
            <person name="Binder M."/>
            <person name="Bloem J."/>
            <person name="LaButti K."/>
            <person name="Salamov A."/>
            <person name="Andreopoulos B."/>
            <person name="Baker S."/>
            <person name="Barry K."/>
            <person name="Bills G."/>
            <person name="Bluhm B."/>
            <person name="Cannon C."/>
            <person name="Castanera R."/>
            <person name="Culley D."/>
            <person name="Daum C."/>
            <person name="Ezra D."/>
            <person name="Gonzalez J."/>
            <person name="Henrissat B."/>
            <person name="Kuo A."/>
            <person name="Liang C."/>
            <person name="Lipzen A."/>
            <person name="Lutzoni F."/>
            <person name="Magnuson J."/>
            <person name="Mondo S."/>
            <person name="Nolan M."/>
            <person name="Ohm R."/>
            <person name="Pangilinan J."/>
            <person name="Park H.-J."/>
            <person name="Ramirez L."/>
            <person name="Alfaro M."/>
            <person name="Sun H."/>
            <person name="Tritt A."/>
            <person name="Yoshinaga Y."/>
            <person name="Zwiers L.-H."/>
            <person name="Turgeon B."/>
            <person name="Goodwin S."/>
            <person name="Spatafora J."/>
            <person name="Crous P."/>
            <person name="Grigoriev I."/>
        </authorList>
    </citation>
    <scope>NUCLEOTIDE SEQUENCE [LARGE SCALE GENOMIC DNA]</scope>
    <source>
        <strain evidence="10">CBS 304.66</strain>
    </source>
</reference>
<dbReference type="EMBL" id="ML986842">
    <property type="protein sequence ID" value="KAF2257793.1"/>
    <property type="molecule type" value="Genomic_DNA"/>
</dbReference>
<evidence type="ECO:0000256" key="5">
    <source>
        <dbReference type="ARBA" id="ARBA00023204"/>
    </source>
</evidence>
<comment type="similarity">
    <text evidence="2">Belongs to the SLX4 family.</text>
</comment>
<dbReference type="Proteomes" id="UP000800093">
    <property type="component" value="Unassembled WGS sequence"/>
</dbReference>
<feature type="compositionally biased region" description="Basic and acidic residues" evidence="8">
    <location>
        <begin position="232"/>
        <end position="252"/>
    </location>
</feature>
<dbReference type="GO" id="GO:0006310">
    <property type="term" value="P:DNA recombination"/>
    <property type="evidence" value="ECO:0007669"/>
    <property type="project" value="UniProtKB-KW"/>
</dbReference>
<evidence type="ECO:0000256" key="3">
    <source>
        <dbReference type="ARBA" id="ARBA00022763"/>
    </source>
</evidence>
<feature type="region of interest" description="Disordered" evidence="8">
    <location>
        <begin position="40"/>
        <end position="281"/>
    </location>
</feature>
<evidence type="ECO:0000256" key="7">
    <source>
        <dbReference type="ARBA" id="ARBA00029496"/>
    </source>
</evidence>
<keyword evidence="3" id="KW-0227">DNA damage</keyword>
<feature type="compositionally biased region" description="Polar residues" evidence="8">
    <location>
        <begin position="702"/>
        <end position="718"/>
    </location>
</feature>
<dbReference type="GO" id="GO:0033557">
    <property type="term" value="C:Slx1-Slx4 complex"/>
    <property type="evidence" value="ECO:0007669"/>
    <property type="project" value="InterPro"/>
</dbReference>
<dbReference type="AlphaFoldDB" id="A0A9P4JZD4"/>
<dbReference type="GO" id="GO:0006281">
    <property type="term" value="P:DNA repair"/>
    <property type="evidence" value="ECO:0007669"/>
    <property type="project" value="UniProtKB-KW"/>
</dbReference>
<comment type="caution">
    <text evidence="9">The sequence shown here is derived from an EMBL/GenBank/DDBJ whole genome shotgun (WGS) entry which is preliminary data.</text>
</comment>